<dbReference type="InterPro" id="IPR005269">
    <property type="entry name" value="LOG"/>
</dbReference>
<dbReference type="NCBIfam" id="TIGR00730">
    <property type="entry name" value="Rossman fold protein, TIGR00730 family"/>
    <property type="match status" value="1"/>
</dbReference>
<accession>A0A9D7PS38</accession>
<keyword evidence="3" id="KW-0203">Cytokinin biosynthesis</keyword>
<comment type="catalytic activity">
    <reaction evidence="1">
        <text>AMP + H2O = D-ribose 5-phosphate + adenine</text>
        <dbReference type="Rhea" id="RHEA:20129"/>
        <dbReference type="ChEBI" id="CHEBI:15377"/>
        <dbReference type="ChEBI" id="CHEBI:16708"/>
        <dbReference type="ChEBI" id="CHEBI:78346"/>
        <dbReference type="ChEBI" id="CHEBI:456215"/>
        <dbReference type="EC" id="3.2.2.4"/>
    </reaction>
</comment>
<organism evidence="5 6">
    <name type="scientific">Candidatus Proximibacter danicus</name>
    <dbReference type="NCBI Taxonomy" id="2954365"/>
    <lineage>
        <taxon>Bacteria</taxon>
        <taxon>Pseudomonadati</taxon>
        <taxon>Pseudomonadota</taxon>
        <taxon>Betaproteobacteria</taxon>
        <taxon>Candidatus Proximibacter</taxon>
    </lineage>
</organism>
<comment type="similarity">
    <text evidence="2 3">Belongs to the LOG family.</text>
</comment>
<dbReference type="PANTHER" id="PTHR31223">
    <property type="entry name" value="LOG FAMILY PROTEIN YJL055W"/>
    <property type="match status" value="1"/>
</dbReference>
<dbReference type="Gene3D" id="3.40.50.450">
    <property type="match status" value="1"/>
</dbReference>
<dbReference type="GO" id="GO:0005829">
    <property type="term" value="C:cytosol"/>
    <property type="evidence" value="ECO:0007669"/>
    <property type="project" value="TreeGrafter"/>
</dbReference>
<dbReference type="EC" id="3.2.2.n1" evidence="3"/>
<evidence type="ECO:0000313" key="6">
    <source>
        <dbReference type="Proteomes" id="UP000886689"/>
    </source>
</evidence>
<reference evidence="5" key="1">
    <citation type="submission" date="2020-10" db="EMBL/GenBank/DDBJ databases">
        <title>Connecting structure to function with the recovery of over 1000 high-quality activated sludge metagenome-assembled genomes encoding full-length rRNA genes using long-read sequencing.</title>
        <authorList>
            <person name="Singleton C.M."/>
            <person name="Petriglieri F."/>
            <person name="Kristensen J.M."/>
            <person name="Kirkegaard R.H."/>
            <person name="Michaelsen T.Y."/>
            <person name="Andersen M.H."/>
            <person name="Karst S.M."/>
            <person name="Dueholm M.S."/>
            <person name="Nielsen P.H."/>
            <person name="Albertsen M."/>
        </authorList>
    </citation>
    <scope>NUCLEOTIDE SEQUENCE</scope>
    <source>
        <strain evidence="5">Hirt_18-Q3-R61-65_BATAC.395</strain>
    </source>
</reference>
<dbReference type="Pfam" id="PF03641">
    <property type="entry name" value="Lysine_decarbox"/>
    <property type="match status" value="1"/>
</dbReference>
<dbReference type="PANTHER" id="PTHR31223:SF70">
    <property type="entry name" value="LOG FAMILY PROTEIN YJL055W"/>
    <property type="match status" value="1"/>
</dbReference>
<name>A0A9D7PS38_9PROT</name>
<evidence type="ECO:0000313" key="5">
    <source>
        <dbReference type="EMBL" id="MBK8524833.1"/>
    </source>
</evidence>
<protein>
    <recommendedName>
        <fullName evidence="3">Cytokinin riboside 5'-monophosphate phosphoribohydrolase</fullName>
        <ecNumber evidence="3">3.2.2.n1</ecNumber>
    </recommendedName>
</protein>
<dbReference type="GO" id="GO:0008714">
    <property type="term" value="F:AMP nucleosidase activity"/>
    <property type="evidence" value="ECO:0007669"/>
    <property type="project" value="UniProtKB-EC"/>
</dbReference>
<evidence type="ECO:0000256" key="4">
    <source>
        <dbReference type="SAM" id="MobiDB-lite"/>
    </source>
</evidence>
<comment type="caution">
    <text evidence="5">The sequence shown here is derived from an EMBL/GenBank/DDBJ whole genome shotgun (WGS) entry which is preliminary data.</text>
</comment>
<evidence type="ECO:0000256" key="1">
    <source>
        <dbReference type="ARBA" id="ARBA00000274"/>
    </source>
</evidence>
<evidence type="ECO:0000256" key="2">
    <source>
        <dbReference type="ARBA" id="ARBA00006763"/>
    </source>
</evidence>
<evidence type="ECO:0000256" key="3">
    <source>
        <dbReference type="RuleBase" id="RU363015"/>
    </source>
</evidence>
<proteinExistence type="inferred from homology"/>
<dbReference type="SUPFAM" id="SSF102405">
    <property type="entry name" value="MCP/YpsA-like"/>
    <property type="match status" value="1"/>
</dbReference>
<dbReference type="EMBL" id="JADJUC010000015">
    <property type="protein sequence ID" value="MBK8524833.1"/>
    <property type="molecule type" value="Genomic_DNA"/>
</dbReference>
<gene>
    <name evidence="5" type="ORF">IPL58_12580</name>
</gene>
<feature type="compositionally biased region" description="Polar residues" evidence="4">
    <location>
        <begin position="217"/>
        <end position="226"/>
    </location>
</feature>
<feature type="region of interest" description="Disordered" evidence="4">
    <location>
        <begin position="206"/>
        <end position="226"/>
    </location>
</feature>
<dbReference type="GO" id="GO:0009691">
    <property type="term" value="P:cytokinin biosynthetic process"/>
    <property type="evidence" value="ECO:0007669"/>
    <property type="project" value="UniProtKB-UniRule"/>
</dbReference>
<dbReference type="Proteomes" id="UP000886689">
    <property type="component" value="Unassembled WGS sequence"/>
</dbReference>
<dbReference type="AlphaFoldDB" id="A0A9D7PS38"/>
<keyword evidence="3" id="KW-0378">Hydrolase</keyword>
<sequence>MHDWQPRRICVFCGSAKGRRPEYAETAVAMGKLLAARGIGLVYGGGNIGLMGLVADACLQAGGEVTGVIPEALMAKEVGHLDLTALEVVDSMHTRKARMAELSDGFIALPGGFGTFEELCEMLTWGQLGFHEKPVGLVNVANYYGPLIELCDRAVDEGFMRPEHRGLLQDAATPEAVLVAMASHTPVKLEKWTERKTATTRFKALLEGQKARRHDNTQNPTQRPFG</sequence>
<dbReference type="InterPro" id="IPR031100">
    <property type="entry name" value="LOG_fam"/>
</dbReference>